<comment type="caution">
    <text evidence="1">The sequence shown here is derived from an EMBL/GenBank/DDBJ whole genome shotgun (WGS) entry which is preliminary data.</text>
</comment>
<organism evidence="1">
    <name type="scientific">marine sediment metagenome</name>
    <dbReference type="NCBI Taxonomy" id="412755"/>
    <lineage>
        <taxon>unclassified sequences</taxon>
        <taxon>metagenomes</taxon>
        <taxon>ecological metagenomes</taxon>
    </lineage>
</organism>
<name>A0A0F9DJ56_9ZZZZ</name>
<evidence type="ECO:0000313" key="1">
    <source>
        <dbReference type="EMBL" id="KKL12048.1"/>
    </source>
</evidence>
<accession>A0A0F9DJ56</accession>
<gene>
    <name evidence="1" type="ORF">LCGC14_2539670</name>
</gene>
<dbReference type="EMBL" id="LAZR01041415">
    <property type="protein sequence ID" value="KKL12048.1"/>
    <property type="molecule type" value="Genomic_DNA"/>
</dbReference>
<dbReference type="AlphaFoldDB" id="A0A0F9DJ56"/>
<protein>
    <submittedName>
        <fullName evidence="1">Uncharacterized protein</fullName>
    </submittedName>
</protein>
<reference evidence="1" key="1">
    <citation type="journal article" date="2015" name="Nature">
        <title>Complex archaea that bridge the gap between prokaryotes and eukaryotes.</title>
        <authorList>
            <person name="Spang A."/>
            <person name="Saw J.H."/>
            <person name="Jorgensen S.L."/>
            <person name="Zaremba-Niedzwiedzka K."/>
            <person name="Martijn J."/>
            <person name="Lind A.E."/>
            <person name="van Eijk R."/>
            <person name="Schleper C."/>
            <person name="Guy L."/>
            <person name="Ettema T.J."/>
        </authorList>
    </citation>
    <scope>NUCLEOTIDE SEQUENCE</scope>
</reference>
<proteinExistence type="predicted"/>
<sequence length="103" mass="11814">MISSTWLLIDNKGDEEMLKEHKYLVCAIYRDQPSISQFTRIDYVGIVLAYSPFDAVKVAKRGHNPGEEKPRKYVASLILGPFRINAFSDRTYTCEELLSIRKG</sequence>